<evidence type="ECO:0000313" key="2">
    <source>
        <dbReference type="EMBL" id="AIZ42377.1"/>
    </source>
</evidence>
<evidence type="ECO:0000259" key="1">
    <source>
        <dbReference type="Pfam" id="PF16289"/>
    </source>
</evidence>
<dbReference type="Pfam" id="PF16289">
    <property type="entry name" value="PIN_12"/>
    <property type="match status" value="1"/>
</dbReference>
<gene>
    <name evidence="2" type="ORF">M666_12785</name>
</gene>
<proteinExistence type="predicted"/>
<reference evidence="2 3" key="1">
    <citation type="journal article" date="2014" name="Environ. Microbiol.">
        <title>Contrasting genomic patterns and infection strategies of two co-existing Bacteroidetes podovirus genera.</title>
        <authorList>
            <person name="Holmfeldt K."/>
            <person name="Howard-Varona C."/>
            <person name="Solonenko N."/>
            <person name="Sullivan M.B."/>
        </authorList>
    </citation>
    <scope>NUCLEOTIDE SEQUENCE [LARGE SCALE GENOMIC DNA]</scope>
    <source>
        <strain evidence="2 3">18</strain>
    </source>
</reference>
<protein>
    <recommendedName>
        <fullName evidence="1">DUF4935 domain-containing protein</fullName>
    </recommendedName>
</protein>
<dbReference type="AlphaFoldDB" id="A0AAU8RU96"/>
<accession>A0AAU8RU96</accession>
<sequence>MGMIYITFDTNIWVYRLSDSWKTENELDYLEYWLESGQVKILLPEIIREEWDKHKNIQASERRKDLKNFFKMANEILPTEFFKEYTTPDSQQKIVDQQLERINRIIDTAIWIPLSVNIKEIVINNGIEKKAPMHKKSSVADAVIIYSLFEFAEQNPENDYFFVSGNTEDFYEKHNGKSSIHSDLKTDFDNLKINAYKELNRLKFDLENRFNLTIKSDFEAKRTQALKNKIKKQIYNPHYESLAKNSSNLFFQNKKMLDFILKEDSPTKEQVIFVLSLIDSDQDYEKYFYGNVHGKVWFNILLQKDIFNSNNNPTNHNHWLPLVFLQNLAKAEKENDTLSKIIDIIQNVSEKSHENRNTWWQFVRILSLMPSQNIPLDIFEYVPKWINGNAQLSTTVHQICDGLIPKLIKESPKRKNKKKIATIIKHFLEISKKEKTEKESFSFESIFISPIERLTDTFDDKLISIIVSSCPKEVISHLIEQLKRIYYTFPNGLIFEALKDEVEVKINLSIDTNQKSIEVLPENGESFEISDFDKKSESKLKNELIDKLSLQGFEPTLKDGVSGLDYSLQFITVGLSFLFGSYGVEEYKTQHNNEKVEFAFVSILLDLINKYVQEKPKLGLVLLSNILEKEEYRLVVLRQVCLFIIGNNWDITKGLFLEKLQKGQINEFFYKSIFQTDLYRFLKKNQLELSVEALQKLDEIIENPPSKIKDDNLDNWQLRWYSALKDTALFKEKYNNLAKKLKYSSEHFDTIGRMQYSSGDISPLTISDLEEITNSEIVEYINKFKPTRDFAAPSISGLGRSLQNAVKQNPQKFSDNINDFISLPYVYVYYIIYGFYYAWQEKNTFCWQKVLDFCIEYINNEKFYTNELKIEDDLRADADWVVGVISNLLQEGMRSDDHSMGISLLPKAKIILITFSKWLKPESNKKPNKDYPSYSLNSTAGKILRGLLDYSLCNARNNLKTSSVKWEREIVDIFENSLENRIIDSYILIGMYYKQFLYLSQSWTLEKSISFQALNDYRWEAFWSGYLFSGFVPNKQDYPKYIPHYEKALLTPNNDSGLYGNGIKHHITTFYFWEYENISDNGLITKYCKKASADNINDFVNYVSHQDEYLKSLKSAEEIKLFENRIIELWTFLIKRFIKTKDKKEQEILSRLCKMASLVQELNKEVTSLILVSCPNIDKSHSTSNLLKNLVRLSKSGIPKETAEYVGEIISSVPVDSFSFYRNEEVKDIIVFLFENEQRKVALKFCDDRLRLGDESFNDLIDKYK</sequence>
<dbReference type="KEGG" id="cbat:M666_12785"/>
<feature type="domain" description="DUF4935" evidence="1">
    <location>
        <begin position="6"/>
        <end position="170"/>
    </location>
</feature>
<organism evidence="2 3">
    <name type="scientific">Cellulophaga baltica 18</name>
    <dbReference type="NCBI Taxonomy" id="1348584"/>
    <lineage>
        <taxon>Bacteria</taxon>
        <taxon>Pseudomonadati</taxon>
        <taxon>Bacteroidota</taxon>
        <taxon>Flavobacteriia</taxon>
        <taxon>Flavobacteriales</taxon>
        <taxon>Flavobacteriaceae</taxon>
        <taxon>Cellulophaga</taxon>
    </lineage>
</organism>
<dbReference type="Proteomes" id="UP000030786">
    <property type="component" value="Chromosome"/>
</dbReference>
<name>A0AAU8RU96_9FLAO</name>
<dbReference type="InterPro" id="IPR032557">
    <property type="entry name" value="DUF4935"/>
</dbReference>
<dbReference type="EMBL" id="CP009976">
    <property type="protein sequence ID" value="AIZ42377.1"/>
    <property type="molecule type" value="Genomic_DNA"/>
</dbReference>
<evidence type="ECO:0000313" key="3">
    <source>
        <dbReference type="Proteomes" id="UP000030786"/>
    </source>
</evidence>